<accession>A0A4Y2F220</accession>
<dbReference type="Proteomes" id="UP000499080">
    <property type="component" value="Unassembled WGS sequence"/>
</dbReference>
<reference evidence="1 2" key="1">
    <citation type="journal article" date="2019" name="Sci. Rep.">
        <title>Orb-weaving spider Araneus ventricosus genome elucidates the spidroin gene catalogue.</title>
        <authorList>
            <person name="Kono N."/>
            <person name="Nakamura H."/>
            <person name="Ohtoshi R."/>
            <person name="Moran D.A.P."/>
            <person name="Shinohara A."/>
            <person name="Yoshida Y."/>
            <person name="Fujiwara M."/>
            <person name="Mori M."/>
            <person name="Tomita M."/>
            <person name="Arakawa K."/>
        </authorList>
    </citation>
    <scope>NUCLEOTIDE SEQUENCE [LARGE SCALE GENOMIC DNA]</scope>
</reference>
<comment type="caution">
    <text evidence="1">The sequence shown here is derived from an EMBL/GenBank/DDBJ whole genome shotgun (WGS) entry which is preliminary data.</text>
</comment>
<dbReference type="PANTHER" id="PTHR46060">
    <property type="entry name" value="MARINER MOS1 TRANSPOSASE-LIKE PROTEIN"/>
    <property type="match status" value="1"/>
</dbReference>
<dbReference type="OrthoDB" id="6432034at2759"/>
<dbReference type="PANTHER" id="PTHR46060:SF3">
    <property type="entry name" value="PROTEIN GVQW3"/>
    <property type="match status" value="1"/>
</dbReference>
<keyword evidence="2" id="KW-1185">Reference proteome</keyword>
<name>A0A4Y2F220_ARAVE</name>
<sequence>MPTETLGHPPYSPDLSTSDLHLFRPLKKHLSGRYLRTDAKVQAFFVKCLRDLHPGFFYADFDRLTHRWHKCFNYHGDYVEK</sequence>
<dbReference type="EMBL" id="BGPR01000785">
    <property type="protein sequence ID" value="GBM35443.1"/>
    <property type="molecule type" value="Genomic_DNA"/>
</dbReference>
<evidence type="ECO:0000313" key="1">
    <source>
        <dbReference type="EMBL" id="GBM35443.1"/>
    </source>
</evidence>
<dbReference type="GO" id="GO:0003676">
    <property type="term" value="F:nucleic acid binding"/>
    <property type="evidence" value="ECO:0007669"/>
    <property type="project" value="InterPro"/>
</dbReference>
<protein>
    <recommendedName>
        <fullName evidence="3">Histone-lysine N-methyltransferase SETMAR</fullName>
    </recommendedName>
</protein>
<evidence type="ECO:0008006" key="3">
    <source>
        <dbReference type="Google" id="ProtNLM"/>
    </source>
</evidence>
<proteinExistence type="predicted"/>
<dbReference type="InterPro" id="IPR052709">
    <property type="entry name" value="Transposase-MT_Hybrid"/>
</dbReference>
<dbReference type="Gene3D" id="3.30.420.10">
    <property type="entry name" value="Ribonuclease H-like superfamily/Ribonuclease H"/>
    <property type="match status" value="1"/>
</dbReference>
<gene>
    <name evidence="1" type="ORF">AVEN_73242_1</name>
</gene>
<dbReference type="InterPro" id="IPR036397">
    <property type="entry name" value="RNaseH_sf"/>
</dbReference>
<organism evidence="1 2">
    <name type="scientific">Araneus ventricosus</name>
    <name type="common">Orbweaver spider</name>
    <name type="synonym">Epeira ventricosa</name>
    <dbReference type="NCBI Taxonomy" id="182803"/>
    <lineage>
        <taxon>Eukaryota</taxon>
        <taxon>Metazoa</taxon>
        <taxon>Ecdysozoa</taxon>
        <taxon>Arthropoda</taxon>
        <taxon>Chelicerata</taxon>
        <taxon>Arachnida</taxon>
        <taxon>Araneae</taxon>
        <taxon>Araneomorphae</taxon>
        <taxon>Entelegynae</taxon>
        <taxon>Araneoidea</taxon>
        <taxon>Araneidae</taxon>
        <taxon>Araneus</taxon>
    </lineage>
</organism>
<evidence type="ECO:0000313" key="2">
    <source>
        <dbReference type="Proteomes" id="UP000499080"/>
    </source>
</evidence>
<dbReference type="AlphaFoldDB" id="A0A4Y2F220"/>